<keyword evidence="3" id="KW-1185">Reference proteome</keyword>
<dbReference type="InterPro" id="IPR016040">
    <property type="entry name" value="NAD(P)-bd_dom"/>
</dbReference>
<dbReference type="Gene3D" id="3.40.50.720">
    <property type="entry name" value="NAD(P)-binding Rossmann-like Domain"/>
    <property type="match status" value="1"/>
</dbReference>
<evidence type="ECO:0000259" key="1">
    <source>
        <dbReference type="Pfam" id="PF13460"/>
    </source>
</evidence>
<feature type="domain" description="NAD(P)-binding" evidence="1">
    <location>
        <begin position="8"/>
        <end position="145"/>
    </location>
</feature>
<dbReference type="Pfam" id="PF13460">
    <property type="entry name" value="NAD_binding_10"/>
    <property type="match status" value="1"/>
</dbReference>
<reference evidence="3" key="1">
    <citation type="submission" date="2023-08" db="EMBL/GenBank/DDBJ databases">
        <title>Rhodospirillaceae gen. nov., a novel taxon isolated from the Yangtze River Yuezi River estuary sludge.</title>
        <authorList>
            <person name="Ruan L."/>
        </authorList>
    </citation>
    <scope>NUCLEOTIDE SEQUENCE [LARGE SCALE GENOMIC DNA]</scope>
    <source>
        <strain evidence="3">R-7</strain>
    </source>
</reference>
<comment type="caution">
    <text evidence="2">The sequence shown here is derived from an EMBL/GenBank/DDBJ whole genome shotgun (WGS) entry which is preliminary data.</text>
</comment>
<evidence type="ECO:0000313" key="2">
    <source>
        <dbReference type="EMBL" id="MDQ7250006.1"/>
    </source>
</evidence>
<dbReference type="EMBL" id="JAUYVI010000006">
    <property type="protein sequence ID" value="MDQ7250006.1"/>
    <property type="molecule type" value="Genomic_DNA"/>
</dbReference>
<dbReference type="PANTHER" id="PTHR43162:SF1">
    <property type="entry name" value="PRESTALK A DIFFERENTIATION PROTEIN A"/>
    <property type="match status" value="1"/>
</dbReference>
<organism evidence="2 3">
    <name type="scientific">Dongia sedimenti</name>
    <dbReference type="NCBI Taxonomy" id="3064282"/>
    <lineage>
        <taxon>Bacteria</taxon>
        <taxon>Pseudomonadati</taxon>
        <taxon>Pseudomonadota</taxon>
        <taxon>Alphaproteobacteria</taxon>
        <taxon>Rhodospirillales</taxon>
        <taxon>Dongiaceae</taxon>
        <taxon>Dongia</taxon>
    </lineage>
</organism>
<dbReference type="InterPro" id="IPR051604">
    <property type="entry name" value="Ergot_Alk_Oxidoreductase"/>
</dbReference>
<protein>
    <submittedName>
        <fullName evidence="2">NAD(P)H-binding protein</fullName>
    </submittedName>
</protein>
<dbReference type="RefSeq" id="WP_379958701.1">
    <property type="nucleotide sequence ID" value="NZ_JAUYVI010000006.1"/>
</dbReference>
<gene>
    <name evidence="2" type="ORF">Q8A70_20115</name>
</gene>
<proteinExistence type="predicted"/>
<sequence>MIVVTAPTGNIGSQVLAHLLDSGEPLRVVARDPSKLPAETRRRVEVIEGSHSQQDVVLRAFDGADRVFWLVPGDPRAASAEAAYVDFARPGCDAMQRCGVKQVVGISALGRGWPKEAGHVTATLKMDDLVASTGVAYRALACSSLMENLLRQVVPIRDQGVFFCSSPADFKLPFCATRDAAALSARLLLDRSWSGVEAIPMMGPEDLSGNDMARIMTEVLGKPVRCQEIGTEDLRKTMLGRGASAGMAQAMVEMFVAKNEGMDHLVARPAPNPAPTGFRQWCEMLLKPVVEA</sequence>
<dbReference type="SUPFAM" id="SSF51735">
    <property type="entry name" value="NAD(P)-binding Rossmann-fold domains"/>
    <property type="match status" value="1"/>
</dbReference>
<dbReference type="Gene3D" id="3.90.25.10">
    <property type="entry name" value="UDP-galactose 4-epimerase, domain 1"/>
    <property type="match status" value="1"/>
</dbReference>
<dbReference type="PANTHER" id="PTHR43162">
    <property type="match status" value="1"/>
</dbReference>
<accession>A0ABU0YQJ9</accession>
<evidence type="ECO:0000313" key="3">
    <source>
        <dbReference type="Proteomes" id="UP001230156"/>
    </source>
</evidence>
<dbReference type="InterPro" id="IPR036291">
    <property type="entry name" value="NAD(P)-bd_dom_sf"/>
</dbReference>
<dbReference type="Proteomes" id="UP001230156">
    <property type="component" value="Unassembled WGS sequence"/>
</dbReference>
<name>A0ABU0YQJ9_9PROT</name>